<dbReference type="InterPro" id="IPR020568">
    <property type="entry name" value="Ribosomal_Su5_D2-typ_SF"/>
</dbReference>
<protein>
    <submittedName>
        <fullName evidence="7">Uncharacterized protein</fullName>
    </submittedName>
</protein>
<dbReference type="Gene3D" id="3.30.230.10">
    <property type="match status" value="1"/>
</dbReference>
<evidence type="ECO:0000256" key="1">
    <source>
        <dbReference type="ARBA" id="ARBA00002663"/>
    </source>
</evidence>
<sequence>MPRKKSDLPRLKKRRDFLFVARKGRKWATPGLVLQAWGPARRDQLEDNTKSSLEQSVRIGYTVSRKVGNAAARNRAKRRLRAAAGQVLPAHARAGTDIVIIGRVATLTRPFERLVADLKTALKKLDCYAN</sequence>
<proteinExistence type="inferred from homology"/>
<dbReference type="PROSITE" id="PS00648">
    <property type="entry name" value="RIBONUCLEASE_P"/>
    <property type="match status" value="1"/>
</dbReference>
<evidence type="ECO:0000256" key="6">
    <source>
        <dbReference type="ARBA" id="ARBA00022884"/>
    </source>
</evidence>
<name>A0A382IW33_9ZZZZ</name>
<keyword evidence="3" id="KW-0540">Nuclease</keyword>
<evidence type="ECO:0000256" key="5">
    <source>
        <dbReference type="ARBA" id="ARBA00022801"/>
    </source>
</evidence>
<keyword evidence="6" id="KW-0694">RNA-binding</keyword>
<dbReference type="PANTHER" id="PTHR33992">
    <property type="entry name" value="RIBONUCLEASE P PROTEIN COMPONENT"/>
    <property type="match status" value="1"/>
</dbReference>
<dbReference type="GO" id="GO:0004526">
    <property type="term" value="F:ribonuclease P activity"/>
    <property type="evidence" value="ECO:0007669"/>
    <property type="project" value="InterPro"/>
</dbReference>
<evidence type="ECO:0000313" key="7">
    <source>
        <dbReference type="EMBL" id="SVC04074.1"/>
    </source>
</evidence>
<keyword evidence="5" id="KW-0378">Hydrolase</keyword>
<evidence type="ECO:0000256" key="4">
    <source>
        <dbReference type="ARBA" id="ARBA00022759"/>
    </source>
</evidence>
<evidence type="ECO:0000256" key="2">
    <source>
        <dbReference type="ARBA" id="ARBA00022694"/>
    </source>
</evidence>
<keyword evidence="4" id="KW-0255">Endonuclease</keyword>
<dbReference type="GO" id="GO:0000049">
    <property type="term" value="F:tRNA binding"/>
    <property type="evidence" value="ECO:0007669"/>
    <property type="project" value="InterPro"/>
</dbReference>
<reference evidence="7" key="1">
    <citation type="submission" date="2018-05" db="EMBL/GenBank/DDBJ databases">
        <authorList>
            <person name="Lanie J.A."/>
            <person name="Ng W.-L."/>
            <person name="Kazmierczak K.M."/>
            <person name="Andrzejewski T.M."/>
            <person name="Davidsen T.M."/>
            <person name="Wayne K.J."/>
            <person name="Tettelin H."/>
            <person name="Glass J.I."/>
            <person name="Rusch D."/>
            <person name="Podicherti R."/>
            <person name="Tsui H.-C.T."/>
            <person name="Winkler M.E."/>
        </authorList>
    </citation>
    <scope>NUCLEOTIDE SEQUENCE</scope>
</reference>
<accession>A0A382IW33</accession>
<keyword evidence="2" id="KW-0819">tRNA processing</keyword>
<dbReference type="InterPro" id="IPR000100">
    <property type="entry name" value="RNase_P"/>
</dbReference>
<dbReference type="AlphaFoldDB" id="A0A382IW33"/>
<dbReference type="EMBL" id="UINC01070151">
    <property type="protein sequence ID" value="SVC04074.1"/>
    <property type="molecule type" value="Genomic_DNA"/>
</dbReference>
<dbReference type="PANTHER" id="PTHR33992:SF1">
    <property type="entry name" value="RIBONUCLEASE P PROTEIN COMPONENT"/>
    <property type="match status" value="1"/>
</dbReference>
<comment type="function">
    <text evidence="1">RNaseP catalyzes the removal of the 5'-leader sequence from pre-tRNA to produce the mature 5'-terminus. It can also cleave other RNA substrates such as 4.5S RNA. The protein component plays an auxiliary but essential role in vivo by binding to the 5'-leader sequence and broadening the substrate specificity of the ribozyme.</text>
</comment>
<dbReference type="NCBIfam" id="TIGR00188">
    <property type="entry name" value="rnpA"/>
    <property type="match status" value="1"/>
</dbReference>
<dbReference type="InterPro" id="IPR020539">
    <property type="entry name" value="RNase_P_CS"/>
</dbReference>
<dbReference type="Pfam" id="PF00825">
    <property type="entry name" value="Ribonuclease_P"/>
    <property type="match status" value="1"/>
</dbReference>
<dbReference type="SUPFAM" id="SSF54211">
    <property type="entry name" value="Ribosomal protein S5 domain 2-like"/>
    <property type="match status" value="1"/>
</dbReference>
<gene>
    <name evidence="7" type="ORF">METZ01_LOCUS256928</name>
</gene>
<dbReference type="InterPro" id="IPR014721">
    <property type="entry name" value="Ribsml_uS5_D2-typ_fold_subgr"/>
</dbReference>
<dbReference type="GO" id="GO:0042781">
    <property type="term" value="F:3'-tRNA processing endoribonuclease activity"/>
    <property type="evidence" value="ECO:0007669"/>
    <property type="project" value="TreeGrafter"/>
</dbReference>
<dbReference type="GO" id="GO:0030677">
    <property type="term" value="C:ribonuclease P complex"/>
    <property type="evidence" value="ECO:0007669"/>
    <property type="project" value="TreeGrafter"/>
</dbReference>
<dbReference type="HAMAP" id="MF_00227">
    <property type="entry name" value="RNase_P"/>
    <property type="match status" value="1"/>
</dbReference>
<evidence type="ECO:0000256" key="3">
    <source>
        <dbReference type="ARBA" id="ARBA00022722"/>
    </source>
</evidence>
<organism evidence="7">
    <name type="scientific">marine metagenome</name>
    <dbReference type="NCBI Taxonomy" id="408172"/>
    <lineage>
        <taxon>unclassified sequences</taxon>
        <taxon>metagenomes</taxon>
        <taxon>ecological metagenomes</taxon>
    </lineage>
</organism>